<accession>A0ABS9MMQ2</accession>
<gene>
    <name evidence="7" type="ORF">MAF45_00305</name>
</gene>
<sequence length="215" mass="23107">MDFSLWLAFLSASLFLSFVPGPDNIFVMTQSAAFGFRAGFYVVTGLCTGLVFQTLCASLGLAAVVAASPWLFGVICAAGALYLLWLAWGAWHAPVSAEGAGSSPRSVSLTPAGAWRRGTIMNITNPKVQIFFLAFFPQFLYQGAKAWPVWGQMAVLGVTFIACTLAVFSAIAFFAGALTAKLNNPRRQKFMNRGTALVFVLLATSALWEMVQRVA</sequence>
<comment type="subcellular location">
    <subcellularLocation>
        <location evidence="1">Cell membrane</location>
        <topology evidence="1">Multi-pass membrane protein</topology>
    </subcellularLocation>
</comment>
<dbReference type="RefSeq" id="WP_237977556.1">
    <property type="nucleotide sequence ID" value="NZ_JAKNCT010000001.1"/>
</dbReference>
<dbReference type="PANTHER" id="PTHR30086">
    <property type="entry name" value="ARGININE EXPORTER PROTEIN ARGO"/>
    <property type="match status" value="1"/>
</dbReference>
<dbReference type="PIRSF" id="PIRSF006324">
    <property type="entry name" value="LeuE"/>
    <property type="match status" value="1"/>
</dbReference>
<keyword evidence="8" id="KW-1185">Reference proteome</keyword>
<keyword evidence="2" id="KW-1003">Cell membrane</keyword>
<evidence type="ECO:0000256" key="4">
    <source>
        <dbReference type="ARBA" id="ARBA00022989"/>
    </source>
</evidence>
<feature type="transmembrane region" description="Helical" evidence="6">
    <location>
        <begin position="6"/>
        <end position="26"/>
    </location>
</feature>
<dbReference type="EMBL" id="JAKNCT010000001">
    <property type="protein sequence ID" value="MCG5029900.1"/>
    <property type="molecule type" value="Genomic_DNA"/>
</dbReference>
<dbReference type="Proteomes" id="UP001297600">
    <property type="component" value="Unassembled WGS sequence"/>
</dbReference>
<evidence type="ECO:0000256" key="6">
    <source>
        <dbReference type="SAM" id="Phobius"/>
    </source>
</evidence>
<name>A0ABS9MMQ2_9BURK</name>
<evidence type="ECO:0000256" key="1">
    <source>
        <dbReference type="ARBA" id="ARBA00004651"/>
    </source>
</evidence>
<evidence type="ECO:0000313" key="7">
    <source>
        <dbReference type="EMBL" id="MCG5029900.1"/>
    </source>
</evidence>
<organism evidence="7 8">
    <name type="scientific">Mesosutterella porci</name>
    <dbReference type="NCBI Taxonomy" id="2915351"/>
    <lineage>
        <taxon>Bacteria</taxon>
        <taxon>Pseudomonadati</taxon>
        <taxon>Pseudomonadota</taxon>
        <taxon>Betaproteobacteria</taxon>
        <taxon>Burkholderiales</taxon>
        <taxon>Sutterellaceae</taxon>
        <taxon>Mesosutterella</taxon>
    </lineage>
</organism>
<evidence type="ECO:0000256" key="5">
    <source>
        <dbReference type="ARBA" id="ARBA00023136"/>
    </source>
</evidence>
<feature type="transmembrane region" description="Helical" evidence="6">
    <location>
        <begin position="38"/>
        <end position="64"/>
    </location>
</feature>
<comment type="caution">
    <text evidence="7">The sequence shown here is derived from an EMBL/GenBank/DDBJ whole genome shotgun (WGS) entry which is preliminary data.</text>
</comment>
<proteinExistence type="predicted"/>
<reference evidence="7 8" key="1">
    <citation type="submission" date="2022-02" db="EMBL/GenBank/DDBJ databases">
        <title>Mesosutterella porci, a novel member of the family Sutterellaceae from pig feces.</title>
        <authorList>
            <person name="Wylensek D."/>
            <person name="Clavel T."/>
        </authorList>
    </citation>
    <scope>NUCLEOTIDE SEQUENCE [LARGE SCALE GENOMIC DNA]</scope>
    <source>
        <strain evidence="8">oilRF-744-wt-GAM-9</strain>
    </source>
</reference>
<dbReference type="Pfam" id="PF01810">
    <property type="entry name" value="LysE"/>
    <property type="match status" value="1"/>
</dbReference>
<evidence type="ECO:0000256" key="2">
    <source>
        <dbReference type="ARBA" id="ARBA00022475"/>
    </source>
</evidence>
<feature type="transmembrane region" description="Helical" evidence="6">
    <location>
        <begin position="190"/>
        <end position="208"/>
    </location>
</feature>
<keyword evidence="5 6" id="KW-0472">Membrane</keyword>
<protein>
    <submittedName>
        <fullName evidence="7">LysE family translocator</fullName>
    </submittedName>
</protein>
<keyword evidence="4 6" id="KW-1133">Transmembrane helix</keyword>
<feature type="transmembrane region" description="Helical" evidence="6">
    <location>
        <begin position="70"/>
        <end position="88"/>
    </location>
</feature>
<evidence type="ECO:0000313" key="8">
    <source>
        <dbReference type="Proteomes" id="UP001297600"/>
    </source>
</evidence>
<dbReference type="PANTHER" id="PTHR30086:SF20">
    <property type="entry name" value="ARGININE EXPORTER PROTEIN ARGO-RELATED"/>
    <property type="match status" value="1"/>
</dbReference>
<evidence type="ECO:0000256" key="3">
    <source>
        <dbReference type="ARBA" id="ARBA00022692"/>
    </source>
</evidence>
<keyword evidence="3 6" id="KW-0812">Transmembrane</keyword>
<feature type="transmembrane region" description="Helical" evidence="6">
    <location>
        <begin position="153"/>
        <end position="178"/>
    </location>
</feature>
<dbReference type="InterPro" id="IPR001123">
    <property type="entry name" value="LeuE-type"/>
</dbReference>